<dbReference type="Proteomes" id="UP000184462">
    <property type="component" value="Unassembled WGS sequence"/>
</dbReference>
<organism evidence="2 3">
    <name type="scientific">Psychroflexus salarius</name>
    <dbReference type="NCBI Taxonomy" id="1155689"/>
    <lineage>
        <taxon>Bacteria</taxon>
        <taxon>Pseudomonadati</taxon>
        <taxon>Bacteroidota</taxon>
        <taxon>Flavobacteriia</taxon>
        <taxon>Flavobacteriales</taxon>
        <taxon>Flavobacteriaceae</taxon>
        <taxon>Psychroflexus</taxon>
    </lineage>
</organism>
<protein>
    <recommendedName>
        <fullName evidence="1">Shedu protein SduA C-terminal domain-containing protein</fullName>
    </recommendedName>
</protein>
<name>A0A1M4Y7P6_9FLAO</name>
<dbReference type="RefSeq" id="WP_073193731.1">
    <property type="nucleotide sequence ID" value="NZ_FQTW01000016.1"/>
</dbReference>
<dbReference type="Pfam" id="PF14082">
    <property type="entry name" value="SduA_C"/>
    <property type="match status" value="1"/>
</dbReference>
<proteinExistence type="predicted"/>
<dbReference type="EMBL" id="FQTW01000016">
    <property type="protein sequence ID" value="SHF01735.1"/>
    <property type="molecule type" value="Genomic_DNA"/>
</dbReference>
<accession>A0A1M4Y7P6</accession>
<dbReference type="STRING" id="1155689.SAMN05444278_1167"/>
<dbReference type="OrthoDB" id="1358919at2"/>
<gene>
    <name evidence="2" type="ORF">SAMN05444278_1167</name>
</gene>
<reference evidence="2 3" key="1">
    <citation type="submission" date="2016-11" db="EMBL/GenBank/DDBJ databases">
        <authorList>
            <person name="Jaros S."/>
            <person name="Januszkiewicz K."/>
            <person name="Wedrychowicz H."/>
        </authorList>
    </citation>
    <scope>NUCLEOTIDE SEQUENCE [LARGE SCALE GENOMIC DNA]</scope>
    <source>
        <strain evidence="2 3">DSM 25661</strain>
    </source>
</reference>
<keyword evidence="3" id="KW-1185">Reference proteome</keyword>
<dbReference type="InterPro" id="IPR025359">
    <property type="entry name" value="SduA_C"/>
</dbReference>
<sequence>MSIYKRNFFELNTEEKEILQQYRELDSQVSIKGIVQRKNTVDLHMKMLELYRKGPFILNVNSYFPNNFLNDIELATKNADYNIKLEKFIELIDKDVNEREVLNFIRDNEAHFIIGSILCNHTLYGHHDRYIFQEFPLPPNHQADFLIVGRNSMGFHFLFIELENPSGKITLKDGAFGETIRKGIGQVNDWKHWLDKNFSTLINVFNKYKNPTENLPSEFYEYDSTRMEYVVIAGRRKDFNDKTYLLKRESAKNGIKIFHYDNIIDETKWLLKTCSY</sequence>
<evidence type="ECO:0000313" key="2">
    <source>
        <dbReference type="EMBL" id="SHF01735.1"/>
    </source>
</evidence>
<evidence type="ECO:0000259" key="1">
    <source>
        <dbReference type="Pfam" id="PF14082"/>
    </source>
</evidence>
<dbReference type="AlphaFoldDB" id="A0A1M4Y7P6"/>
<evidence type="ECO:0000313" key="3">
    <source>
        <dbReference type="Proteomes" id="UP000184462"/>
    </source>
</evidence>
<feature type="domain" description="Shedu protein SduA C-terminal" evidence="1">
    <location>
        <begin position="97"/>
        <end position="263"/>
    </location>
</feature>